<organism evidence="1 2">
    <name type="scientific">Smittium megazygosporum</name>
    <dbReference type="NCBI Taxonomy" id="133381"/>
    <lineage>
        <taxon>Eukaryota</taxon>
        <taxon>Fungi</taxon>
        <taxon>Fungi incertae sedis</taxon>
        <taxon>Zoopagomycota</taxon>
        <taxon>Kickxellomycotina</taxon>
        <taxon>Harpellomycetes</taxon>
        <taxon>Harpellales</taxon>
        <taxon>Legeriomycetaceae</taxon>
        <taxon>Smittium</taxon>
    </lineage>
</organism>
<comment type="caution">
    <text evidence="1">The sequence shown here is derived from an EMBL/GenBank/DDBJ whole genome shotgun (WGS) entry which is preliminary data.</text>
</comment>
<dbReference type="Proteomes" id="UP000245609">
    <property type="component" value="Unassembled WGS sequence"/>
</dbReference>
<evidence type="ECO:0000313" key="1">
    <source>
        <dbReference type="EMBL" id="PVV03536.1"/>
    </source>
</evidence>
<name>A0A2T9ZG10_9FUNG</name>
<protein>
    <submittedName>
        <fullName evidence="1">Uncharacterized protein</fullName>
    </submittedName>
</protein>
<accession>A0A2T9ZG10</accession>
<dbReference type="EMBL" id="MBFS01000221">
    <property type="protein sequence ID" value="PVV03536.1"/>
    <property type="molecule type" value="Genomic_DNA"/>
</dbReference>
<gene>
    <name evidence="1" type="ORF">BB560_001989</name>
</gene>
<dbReference type="AlphaFoldDB" id="A0A2T9ZG10"/>
<evidence type="ECO:0000313" key="2">
    <source>
        <dbReference type="Proteomes" id="UP000245609"/>
    </source>
</evidence>
<keyword evidence="2" id="KW-1185">Reference proteome</keyword>
<proteinExistence type="predicted"/>
<sequence>MWFTTEPKCISKVVNCDFDFFSKRQPLNTEPAFLLKTQQTSAKRRMPGKDDYPAG</sequence>
<feature type="non-terminal residue" evidence="1">
    <location>
        <position position="55"/>
    </location>
</feature>
<reference evidence="1 2" key="1">
    <citation type="journal article" date="2018" name="MBio">
        <title>Comparative Genomics Reveals the Core Gene Toolbox for the Fungus-Insect Symbiosis.</title>
        <authorList>
            <person name="Wang Y."/>
            <person name="Stata M."/>
            <person name="Wang W."/>
            <person name="Stajich J.E."/>
            <person name="White M.M."/>
            <person name="Moncalvo J.M."/>
        </authorList>
    </citation>
    <scope>NUCLEOTIDE SEQUENCE [LARGE SCALE GENOMIC DNA]</scope>
    <source>
        <strain evidence="1 2">SC-DP-2</strain>
    </source>
</reference>